<dbReference type="InterPro" id="IPR035647">
    <property type="entry name" value="EFG_III/V"/>
</dbReference>
<dbReference type="InterPro" id="IPR020569">
    <property type="entry name" value="UPF0029_Impact_CS"/>
</dbReference>
<evidence type="ECO:0000313" key="5">
    <source>
        <dbReference type="Proteomes" id="UP000189933"/>
    </source>
</evidence>
<dbReference type="GO" id="GO:0006446">
    <property type="term" value="P:regulation of translational initiation"/>
    <property type="evidence" value="ECO:0007669"/>
    <property type="project" value="TreeGrafter"/>
</dbReference>
<dbReference type="GO" id="GO:0005737">
    <property type="term" value="C:cytoplasm"/>
    <property type="evidence" value="ECO:0007669"/>
    <property type="project" value="TreeGrafter"/>
</dbReference>
<dbReference type="SUPFAM" id="SSF54980">
    <property type="entry name" value="EF-G C-terminal domain-like"/>
    <property type="match status" value="1"/>
</dbReference>
<dbReference type="Gene3D" id="3.30.230.30">
    <property type="entry name" value="Impact, N-terminal domain"/>
    <property type="match status" value="1"/>
</dbReference>
<protein>
    <submittedName>
        <fullName evidence="4">Uncharacterized protein, YigZ family</fullName>
    </submittedName>
</protein>
<proteinExistence type="inferred from homology"/>
<organism evidence="4 5">
    <name type="scientific">Carboxydocella sporoproducens DSM 16521</name>
    <dbReference type="NCBI Taxonomy" id="1121270"/>
    <lineage>
        <taxon>Bacteria</taxon>
        <taxon>Bacillati</taxon>
        <taxon>Bacillota</taxon>
        <taxon>Clostridia</taxon>
        <taxon>Eubacteriales</taxon>
        <taxon>Clostridiales Family XVI. Incertae Sedis</taxon>
        <taxon>Carboxydocella</taxon>
    </lineage>
</organism>
<dbReference type="Pfam" id="PF09186">
    <property type="entry name" value="DUF1949"/>
    <property type="match status" value="1"/>
</dbReference>
<dbReference type="OrthoDB" id="9813771at2"/>
<dbReference type="PROSITE" id="PS00910">
    <property type="entry name" value="UPF0029"/>
    <property type="match status" value="1"/>
</dbReference>
<evidence type="ECO:0000259" key="2">
    <source>
        <dbReference type="Pfam" id="PF01205"/>
    </source>
</evidence>
<dbReference type="Proteomes" id="UP000189933">
    <property type="component" value="Unassembled WGS sequence"/>
</dbReference>
<keyword evidence="5" id="KW-1185">Reference proteome</keyword>
<feature type="domain" description="Impact N-terminal" evidence="2">
    <location>
        <begin position="18"/>
        <end position="121"/>
    </location>
</feature>
<comment type="similarity">
    <text evidence="1">Belongs to the IMPACT family.</text>
</comment>
<reference evidence="5" key="1">
    <citation type="submission" date="2017-02" db="EMBL/GenBank/DDBJ databases">
        <authorList>
            <person name="Varghese N."/>
            <person name="Submissions S."/>
        </authorList>
    </citation>
    <scope>NUCLEOTIDE SEQUENCE [LARGE SCALE GENOMIC DNA]</scope>
    <source>
        <strain evidence="5">DSM 16521</strain>
    </source>
</reference>
<dbReference type="InterPro" id="IPR023582">
    <property type="entry name" value="Impact"/>
</dbReference>
<dbReference type="PANTHER" id="PTHR16301:SF20">
    <property type="entry name" value="IMPACT FAMILY MEMBER YIGZ"/>
    <property type="match status" value="1"/>
</dbReference>
<dbReference type="InterPro" id="IPR036956">
    <property type="entry name" value="Impact_N_sf"/>
</dbReference>
<evidence type="ECO:0000256" key="1">
    <source>
        <dbReference type="ARBA" id="ARBA00007665"/>
    </source>
</evidence>
<feature type="domain" description="UPF0029" evidence="3">
    <location>
        <begin position="139"/>
        <end position="194"/>
    </location>
</feature>
<dbReference type="AlphaFoldDB" id="A0A1T4Q1S3"/>
<dbReference type="NCBIfam" id="TIGR00257">
    <property type="entry name" value="IMPACT_YIGZ"/>
    <property type="match status" value="1"/>
</dbReference>
<dbReference type="InterPro" id="IPR020568">
    <property type="entry name" value="Ribosomal_Su5_D2-typ_SF"/>
</dbReference>
<dbReference type="Gene3D" id="3.30.70.240">
    <property type="match status" value="1"/>
</dbReference>
<name>A0A1T4Q1S3_9FIRM</name>
<dbReference type="EMBL" id="FUXM01000015">
    <property type="protein sequence ID" value="SJZ97723.1"/>
    <property type="molecule type" value="Genomic_DNA"/>
</dbReference>
<dbReference type="InterPro" id="IPR001498">
    <property type="entry name" value="Impact_N"/>
</dbReference>
<dbReference type="SUPFAM" id="SSF54211">
    <property type="entry name" value="Ribosomal protein S5 domain 2-like"/>
    <property type="match status" value="1"/>
</dbReference>
<evidence type="ECO:0000259" key="3">
    <source>
        <dbReference type="Pfam" id="PF09186"/>
    </source>
</evidence>
<gene>
    <name evidence="4" type="ORF">SAMN02745885_01506</name>
</gene>
<sequence length="206" mass="22911">MDSYRSVGREAVAEIVIKKSRFICYVKPVETAEAAQEFVEAIRKKHWDATHNVPAWRVGMPVPAERFSDDGEPAGTAGMPVLEVLRKQEVTNCVLVVTRYFGGTLLGAGGLVRAYTESAVKGLEAAGIVTYHLYRRFTIIVPYPLLGSILHLLEKLEGKLEEPLYGAEVQVRGWLLPELQNKLEKEVAELGQGQLQVEWGESCYLP</sequence>
<dbReference type="InterPro" id="IPR015269">
    <property type="entry name" value="UPF0029_Impact_C"/>
</dbReference>
<evidence type="ECO:0000313" key="4">
    <source>
        <dbReference type="EMBL" id="SJZ97723.1"/>
    </source>
</evidence>
<dbReference type="InterPro" id="IPR015796">
    <property type="entry name" value="Impact_YigZ-like"/>
</dbReference>
<dbReference type="RefSeq" id="WP_078665569.1">
    <property type="nucleotide sequence ID" value="NZ_FUXM01000015.1"/>
</dbReference>
<accession>A0A1T4Q1S3</accession>
<dbReference type="PANTHER" id="PTHR16301">
    <property type="entry name" value="IMPACT-RELATED"/>
    <property type="match status" value="1"/>
</dbReference>
<dbReference type="Pfam" id="PF01205">
    <property type="entry name" value="Impact_N"/>
    <property type="match status" value="1"/>
</dbReference>